<dbReference type="InterPro" id="IPR058240">
    <property type="entry name" value="rSAM_sf"/>
</dbReference>
<dbReference type="InterPro" id="IPR013785">
    <property type="entry name" value="Aldolase_TIM"/>
</dbReference>
<dbReference type="GO" id="GO:0005737">
    <property type="term" value="C:cytoplasm"/>
    <property type="evidence" value="ECO:0007669"/>
    <property type="project" value="UniProtKB-SubCell"/>
</dbReference>
<dbReference type="CDD" id="cd01335">
    <property type="entry name" value="Radical_SAM"/>
    <property type="match status" value="1"/>
</dbReference>
<dbReference type="Gene3D" id="3.20.20.70">
    <property type="entry name" value="Aldolase class I"/>
    <property type="match status" value="1"/>
</dbReference>
<evidence type="ECO:0000256" key="8">
    <source>
        <dbReference type="ARBA" id="ARBA00047326"/>
    </source>
</evidence>
<dbReference type="HAMAP" id="MF_00206">
    <property type="entry name" value="Lipoyl_synth"/>
    <property type="match status" value="1"/>
</dbReference>
<feature type="binding site" evidence="9">
    <location>
        <position position="62"/>
    </location>
    <ligand>
        <name>[4Fe-4S] cluster</name>
        <dbReference type="ChEBI" id="CHEBI:49883"/>
        <label>2</label>
        <note>4Fe-4S-S-AdoMet</note>
    </ligand>
</feature>
<dbReference type="SFLD" id="SFLDS00029">
    <property type="entry name" value="Radical_SAM"/>
    <property type="match status" value="1"/>
</dbReference>
<dbReference type="InterPro" id="IPR006638">
    <property type="entry name" value="Elp3/MiaA/NifB-like_rSAM"/>
</dbReference>
<keyword evidence="4 9" id="KW-0949">S-adenosyl-L-methionine</keyword>
<gene>
    <name evidence="9" type="primary">lipA</name>
    <name evidence="11" type="ORF">HS1_000329</name>
</gene>
<evidence type="ECO:0000256" key="1">
    <source>
        <dbReference type="ARBA" id="ARBA00022485"/>
    </source>
</evidence>
<feature type="binding site" evidence="9">
    <location>
        <position position="43"/>
    </location>
    <ligand>
        <name>[4Fe-4S] cluster</name>
        <dbReference type="ChEBI" id="CHEBI:49883"/>
        <label>1</label>
    </ligand>
</feature>
<dbReference type="PANTHER" id="PTHR10949">
    <property type="entry name" value="LIPOYL SYNTHASE"/>
    <property type="match status" value="1"/>
</dbReference>
<dbReference type="NCBIfam" id="NF009544">
    <property type="entry name" value="PRK12928.1"/>
    <property type="match status" value="1"/>
</dbReference>
<comment type="similarity">
    <text evidence="9">Belongs to the radical SAM superfamily. Lipoyl synthase family.</text>
</comment>
<feature type="domain" description="Radical SAM core" evidence="10">
    <location>
        <begin position="44"/>
        <end position="260"/>
    </location>
</feature>
<dbReference type="GO" id="GO:0051539">
    <property type="term" value="F:4 iron, 4 sulfur cluster binding"/>
    <property type="evidence" value="ECO:0007669"/>
    <property type="project" value="UniProtKB-UniRule"/>
</dbReference>
<dbReference type="SMART" id="SM00729">
    <property type="entry name" value="Elp3"/>
    <property type="match status" value="1"/>
</dbReference>
<accession>A0A7U4THE0</accession>
<dbReference type="NCBIfam" id="TIGR00510">
    <property type="entry name" value="lipA"/>
    <property type="match status" value="1"/>
</dbReference>
<sequence length="279" mass="31799">MKKPAWLNKKIDLKVCRALKLLLKDLNLHTICEEAHCPNISECFSKKRATFLILGDICTRNCLFCGVKKGRPKPVDSEEPDRVAEAVYRLSLRHVVITSVTRDDLPDGGAEHFAKTIFSIREKMKNIIIEVLIPDFKGNKRAIKKVIEAKPDIIGHNLETVPRLYSYVRSMANYSRSLEVLKNIKTLTKGIYAKSALMLGLGEREEEVLEVFKALRGVNCDFLSIGQYLPPSLKAFPVKEYIHPNKFNYYKKKALALGFLYVASGPYVRSSYQAEEYLR</sequence>
<comment type="pathway">
    <text evidence="9">Protein modification; protein lipoylation via endogenous pathway; protein N(6)-(lipoyl)lysine from octanoyl-[acyl-carrier-protein]: step 2/2.</text>
</comment>
<dbReference type="PIRSF" id="PIRSF005963">
    <property type="entry name" value="Lipoyl_synth"/>
    <property type="match status" value="1"/>
</dbReference>
<comment type="function">
    <text evidence="9">Catalyzes the radical-mediated insertion of two sulfur atoms into the C-6 and C-8 positions of the octanoyl moiety bound to the lipoyl domains of lipoate-dependent enzymes, thereby converting the octanoylated domains into lipoylated derivatives.</text>
</comment>
<evidence type="ECO:0000259" key="10">
    <source>
        <dbReference type="PROSITE" id="PS51918"/>
    </source>
</evidence>
<evidence type="ECO:0000313" key="11">
    <source>
        <dbReference type="EMBL" id="AMM40135.1"/>
    </source>
</evidence>
<feature type="binding site" evidence="9">
    <location>
        <position position="271"/>
    </location>
    <ligand>
        <name>[4Fe-4S] cluster</name>
        <dbReference type="ChEBI" id="CHEBI:49883"/>
        <label>1</label>
    </ligand>
</feature>
<dbReference type="FunFam" id="3.20.20.70:FF:000040">
    <property type="entry name" value="Lipoyl synthase"/>
    <property type="match status" value="1"/>
</dbReference>
<dbReference type="EC" id="2.8.1.8" evidence="9"/>
<feature type="binding site" evidence="9">
    <location>
        <position position="37"/>
    </location>
    <ligand>
        <name>[4Fe-4S] cluster</name>
        <dbReference type="ChEBI" id="CHEBI:49883"/>
        <label>1</label>
    </ligand>
</feature>
<dbReference type="OrthoDB" id="9787898at2"/>
<dbReference type="EMBL" id="CP013015">
    <property type="protein sequence ID" value="AMM40135.1"/>
    <property type="molecule type" value="Genomic_DNA"/>
</dbReference>
<dbReference type="NCBIfam" id="NF004019">
    <property type="entry name" value="PRK05481.1"/>
    <property type="match status" value="1"/>
</dbReference>
<evidence type="ECO:0000256" key="9">
    <source>
        <dbReference type="HAMAP-Rule" id="MF_00206"/>
    </source>
</evidence>
<dbReference type="GO" id="GO:0016992">
    <property type="term" value="F:lipoate synthase activity"/>
    <property type="evidence" value="ECO:0007669"/>
    <property type="project" value="UniProtKB-UniRule"/>
</dbReference>
<dbReference type="KEGG" id="daw:HS1_000329"/>
<name>A0A7U4THE0_DESA2</name>
<dbReference type="UniPathway" id="UPA00538">
    <property type="reaction ID" value="UER00593"/>
</dbReference>
<proteinExistence type="inferred from homology"/>
<dbReference type="PANTHER" id="PTHR10949:SF0">
    <property type="entry name" value="LIPOYL SYNTHASE, MITOCHONDRIAL"/>
    <property type="match status" value="1"/>
</dbReference>
<dbReference type="SFLD" id="SFLDG01058">
    <property type="entry name" value="lipoyl_synthase_like"/>
    <property type="match status" value="1"/>
</dbReference>
<dbReference type="GO" id="GO:0009249">
    <property type="term" value="P:protein lipoylation"/>
    <property type="evidence" value="ECO:0007669"/>
    <property type="project" value="UniProtKB-UniRule"/>
</dbReference>
<evidence type="ECO:0000256" key="4">
    <source>
        <dbReference type="ARBA" id="ARBA00022691"/>
    </source>
</evidence>
<keyword evidence="7 9" id="KW-0411">Iron-sulfur</keyword>
<evidence type="ECO:0000256" key="7">
    <source>
        <dbReference type="ARBA" id="ARBA00023014"/>
    </source>
</evidence>
<organism evidence="11 12">
    <name type="scientific">Desulfofervidus auxilii</name>
    <dbReference type="NCBI Taxonomy" id="1621989"/>
    <lineage>
        <taxon>Bacteria</taxon>
        <taxon>Pseudomonadati</taxon>
        <taxon>Thermodesulfobacteriota</taxon>
        <taxon>Candidatus Desulfofervidia</taxon>
        <taxon>Candidatus Desulfofervidales</taxon>
        <taxon>Candidatus Desulfofervidaceae</taxon>
        <taxon>Candidatus Desulfofervidus</taxon>
    </lineage>
</organism>
<dbReference type="Proteomes" id="UP000070560">
    <property type="component" value="Chromosome"/>
</dbReference>
<dbReference type="GO" id="GO:0046872">
    <property type="term" value="F:metal ion binding"/>
    <property type="evidence" value="ECO:0007669"/>
    <property type="project" value="UniProtKB-KW"/>
</dbReference>
<reference evidence="11 12" key="1">
    <citation type="submission" date="2015-10" db="EMBL/GenBank/DDBJ databases">
        <title>Candidatus Desulfofervidus auxilii, a hydrogenotrophic sulfate-reducing bacterium involved in the thermophilic anaerobic oxidation of methane.</title>
        <authorList>
            <person name="Krukenberg V."/>
            <person name="Richter M."/>
            <person name="Wegener G."/>
        </authorList>
    </citation>
    <scope>NUCLEOTIDE SEQUENCE [LARGE SCALE GENOMIC DNA]</scope>
    <source>
        <strain evidence="11 12">HS1</strain>
    </source>
</reference>
<dbReference type="RefSeq" id="WP_066060434.1">
    <property type="nucleotide sequence ID" value="NZ_CP013015.1"/>
</dbReference>
<evidence type="ECO:0000256" key="3">
    <source>
        <dbReference type="ARBA" id="ARBA00022679"/>
    </source>
</evidence>
<feature type="binding site" evidence="9">
    <location>
        <position position="65"/>
    </location>
    <ligand>
        <name>[4Fe-4S] cluster</name>
        <dbReference type="ChEBI" id="CHEBI:49883"/>
        <label>2</label>
        <note>4Fe-4S-S-AdoMet</note>
    </ligand>
</feature>
<dbReference type="Pfam" id="PF04055">
    <property type="entry name" value="Radical_SAM"/>
    <property type="match status" value="1"/>
</dbReference>
<dbReference type="SUPFAM" id="SSF102114">
    <property type="entry name" value="Radical SAM enzymes"/>
    <property type="match status" value="1"/>
</dbReference>
<keyword evidence="3 9" id="KW-0808">Transferase</keyword>
<dbReference type="SFLD" id="SFLDF00271">
    <property type="entry name" value="lipoyl_synthase"/>
    <property type="match status" value="1"/>
</dbReference>
<evidence type="ECO:0000256" key="6">
    <source>
        <dbReference type="ARBA" id="ARBA00023004"/>
    </source>
</evidence>
<feature type="binding site" evidence="9">
    <location>
        <position position="32"/>
    </location>
    <ligand>
        <name>[4Fe-4S] cluster</name>
        <dbReference type="ChEBI" id="CHEBI:49883"/>
        <label>1</label>
    </ligand>
</feature>
<evidence type="ECO:0000256" key="5">
    <source>
        <dbReference type="ARBA" id="ARBA00022723"/>
    </source>
</evidence>
<dbReference type="InterPro" id="IPR003698">
    <property type="entry name" value="Lipoyl_synth"/>
</dbReference>
<dbReference type="InterPro" id="IPR007197">
    <property type="entry name" value="rSAM"/>
</dbReference>
<keyword evidence="6 9" id="KW-0408">Iron</keyword>
<protein>
    <recommendedName>
        <fullName evidence="9">Lipoyl synthase</fullName>
        <ecNumber evidence="9">2.8.1.8</ecNumber>
    </recommendedName>
    <alternativeName>
        <fullName evidence="9">Lip-syn</fullName>
        <shortName evidence="9">LS</shortName>
    </alternativeName>
    <alternativeName>
        <fullName evidence="9">Lipoate synthase</fullName>
    </alternativeName>
    <alternativeName>
        <fullName evidence="9">Lipoic acid synthase</fullName>
    </alternativeName>
    <alternativeName>
        <fullName evidence="9">Sulfur insertion protein LipA</fullName>
    </alternativeName>
</protein>
<comment type="cofactor">
    <cofactor evidence="9">
        <name>[4Fe-4S] cluster</name>
        <dbReference type="ChEBI" id="CHEBI:49883"/>
    </cofactor>
    <text evidence="9">Binds 2 [4Fe-4S] clusters per subunit. One cluster is coordinated with 3 cysteines and an exchangeable S-adenosyl-L-methionine.</text>
</comment>
<keyword evidence="1 9" id="KW-0004">4Fe-4S</keyword>
<keyword evidence="2 9" id="KW-0963">Cytoplasm</keyword>
<dbReference type="PROSITE" id="PS51918">
    <property type="entry name" value="RADICAL_SAM"/>
    <property type="match status" value="1"/>
</dbReference>
<keyword evidence="12" id="KW-1185">Reference proteome</keyword>
<feature type="binding site" evidence="9">
    <location>
        <position position="58"/>
    </location>
    <ligand>
        <name>[4Fe-4S] cluster</name>
        <dbReference type="ChEBI" id="CHEBI:49883"/>
        <label>2</label>
        <note>4Fe-4S-S-AdoMet</note>
    </ligand>
</feature>
<keyword evidence="5 9" id="KW-0479">Metal-binding</keyword>
<comment type="catalytic activity">
    <reaction evidence="8 9">
        <text>[[Fe-S] cluster scaffold protein carrying a second [4Fe-4S](2+) cluster] + N(6)-octanoyl-L-lysyl-[protein] + 2 oxidized [2Fe-2S]-[ferredoxin] + 2 S-adenosyl-L-methionine + 4 H(+) = [[Fe-S] cluster scaffold protein] + N(6)-[(R)-dihydrolipoyl]-L-lysyl-[protein] + 4 Fe(3+) + 2 hydrogen sulfide + 2 5'-deoxyadenosine + 2 L-methionine + 2 reduced [2Fe-2S]-[ferredoxin]</text>
        <dbReference type="Rhea" id="RHEA:16585"/>
        <dbReference type="Rhea" id="RHEA-COMP:9928"/>
        <dbReference type="Rhea" id="RHEA-COMP:10000"/>
        <dbReference type="Rhea" id="RHEA-COMP:10001"/>
        <dbReference type="Rhea" id="RHEA-COMP:10475"/>
        <dbReference type="Rhea" id="RHEA-COMP:14568"/>
        <dbReference type="Rhea" id="RHEA-COMP:14569"/>
        <dbReference type="ChEBI" id="CHEBI:15378"/>
        <dbReference type="ChEBI" id="CHEBI:17319"/>
        <dbReference type="ChEBI" id="CHEBI:29034"/>
        <dbReference type="ChEBI" id="CHEBI:29919"/>
        <dbReference type="ChEBI" id="CHEBI:33722"/>
        <dbReference type="ChEBI" id="CHEBI:33737"/>
        <dbReference type="ChEBI" id="CHEBI:33738"/>
        <dbReference type="ChEBI" id="CHEBI:57844"/>
        <dbReference type="ChEBI" id="CHEBI:59789"/>
        <dbReference type="ChEBI" id="CHEBI:78809"/>
        <dbReference type="ChEBI" id="CHEBI:83100"/>
        <dbReference type="EC" id="2.8.1.8"/>
    </reaction>
</comment>
<comment type="subcellular location">
    <subcellularLocation>
        <location evidence="9">Cytoplasm</location>
    </subcellularLocation>
</comment>
<evidence type="ECO:0000256" key="2">
    <source>
        <dbReference type="ARBA" id="ARBA00022490"/>
    </source>
</evidence>
<dbReference type="AlphaFoldDB" id="A0A7U4THE0"/>
<evidence type="ECO:0000313" key="12">
    <source>
        <dbReference type="Proteomes" id="UP000070560"/>
    </source>
</evidence>